<protein>
    <submittedName>
        <fullName evidence="1">Uncharacterized protein</fullName>
    </submittedName>
</protein>
<evidence type="ECO:0000313" key="2">
    <source>
        <dbReference type="Proteomes" id="UP000790709"/>
    </source>
</evidence>
<dbReference type="Proteomes" id="UP000790709">
    <property type="component" value="Unassembled WGS sequence"/>
</dbReference>
<keyword evidence="2" id="KW-1185">Reference proteome</keyword>
<proteinExistence type="predicted"/>
<comment type="caution">
    <text evidence="1">The sequence shown here is derived from an EMBL/GenBank/DDBJ whole genome shotgun (WGS) entry which is preliminary data.</text>
</comment>
<dbReference type="EMBL" id="MU266632">
    <property type="protein sequence ID" value="KAH7919766.1"/>
    <property type="molecule type" value="Genomic_DNA"/>
</dbReference>
<feature type="non-terminal residue" evidence="1">
    <location>
        <position position="62"/>
    </location>
</feature>
<gene>
    <name evidence="1" type="ORF">BV22DRAFT_966240</name>
</gene>
<accession>A0ACB8B262</accession>
<name>A0ACB8B262_9AGAM</name>
<feature type="non-terminal residue" evidence="1">
    <location>
        <position position="1"/>
    </location>
</feature>
<reference evidence="1" key="1">
    <citation type="journal article" date="2021" name="New Phytol.">
        <title>Evolutionary innovations through gain and loss of genes in the ectomycorrhizal Boletales.</title>
        <authorList>
            <person name="Wu G."/>
            <person name="Miyauchi S."/>
            <person name="Morin E."/>
            <person name="Kuo A."/>
            <person name="Drula E."/>
            <person name="Varga T."/>
            <person name="Kohler A."/>
            <person name="Feng B."/>
            <person name="Cao Y."/>
            <person name="Lipzen A."/>
            <person name="Daum C."/>
            <person name="Hundley H."/>
            <person name="Pangilinan J."/>
            <person name="Johnson J."/>
            <person name="Barry K."/>
            <person name="LaButti K."/>
            <person name="Ng V."/>
            <person name="Ahrendt S."/>
            <person name="Min B."/>
            <person name="Choi I.G."/>
            <person name="Park H."/>
            <person name="Plett J.M."/>
            <person name="Magnuson J."/>
            <person name="Spatafora J.W."/>
            <person name="Nagy L.G."/>
            <person name="Henrissat B."/>
            <person name="Grigoriev I.V."/>
            <person name="Yang Z.L."/>
            <person name="Xu J."/>
            <person name="Martin F.M."/>
        </authorList>
    </citation>
    <scope>NUCLEOTIDE SEQUENCE</scope>
    <source>
        <strain evidence="1">KUC20120723A-06</strain>
    </source>
</reference>
<organism evidence="1 2">
    <name type="scientific">Leucogyrophana mollusca</name>
    <dbReference type="NCBI Taxonomy" id="85980"/>
    <lineage>
        <taxon>Eukaryota</taxon>
        <taxon>Fungi</taxon>
        <taxon>Dikarya</taxon>
        <taxon>Basidiomycota</taxon>
        <taxon>Agaricomycotina</taxon>
        <taxon>Agaricomycetes</taxon>
        <taxon>Agaricomycetidae</taxon>
        <taxon>Boletales</taxon>
        <taxon>Boletales incertae sedis</taxon>
        <taxon>Leucogyrophana</taxon>
    </lineage>
</organism>
<sequence length="62" mass="6957">IRESQANGIWAWDVEAKEMVLVISAVLAMLGDNPMQSELSCHIGMKGKFFCRNCWVKGQDVD</sequence>
<evidence type="ECO:0000313" key="1">
    <source>
        <dbReference type="EMBL" id="KAH7919766.1"/>
    </source>
</evidence>